<dbReference type="Proteomes" id="UP000006023">
    <property type="component" value="Unassembled WGS sequence"/>
</dbReference>
<keyword evidence="3" id="KW-1185">Reference proteome</keyword>
<evidence type="ECO:0000313" key="3">
    <source>
        <dbReference type="Proteomes" id="UP000006023"/>
    </source>
</evidence>
<evidence type="ECO:0000256" key="1">
    <source>
        <dbReference type="SAM" id="SignalP"/>
    </source>
</evidence>
<organism evidence="2 3">
    <name type="scientific">Gordonia amarae NBRC 15530</name>
    <dbReference type="NCBI Taxonomy" id="1075090"/>
    <lineage>
        <taxon>Bacteria</taxon>
        <taxon>Bacillati</taxon>
        <taxon>Actinomycetota</taxon>
        <taxon>Actinomycetes</taxon>
        <taxon>Mycobacteriales</taxon>
        <taxon>Gordoniaceae</taxon>
        <taxon>Gordonia</taxon>
    </lineage>
</organism>
<accession>G7GM00</accession>
<keyword evidence="1" id="KW-0732">Signal</keyword>
<feature type="chain" id="PRO_5003495183" evidence="1">
    <location>
        <begin position="22"/>
        <end position="135"/>
    </location>
</feature>
<proteinExistence type="predicted"/>
<comment type="caution">
    <text evidence="2">The sequence shown here is derived from an EMBL/GenBank/DDBJ whole genome shotgun (WGS) entry which is preliminary data.</text>
</comment>
<sequence length="135" mass="14131">MLAASVLTLGGLVVAAPTADAAVPTNLTGTWSGNLDWGNAGTPPTTLNISRSKPLRGSINVPGKCAGTWREISRSRNTILVQFTRTSGTGCDSRNKWRVSFPSKNRLHGAGVENRSQSVDLTRAGSCSTSLCSLS</sequence>
<dbReference type="AlphaFoldDB" id="G7GM00"/>
<feature type="signal peptide" evidence="1">
    <location>
        <begin position="1"/>
        <end position="21"/>
    </location>
</feature>
<protein>
    <submittedName>
        <fullName evidence="2">Uncharacterized protein</fullName>
    </submittedName>
</protein>
<dbReference type="EMBL" id="BAED01000020">
    <property type="protein sequence ID" value="GAB04625.1"/>
    <property type="molecule type" value="Genomic_DNA"/>
</dbReference>
<reference evidence="2 3" key="1">
    <citation type="submission" date="2011-11" db="EMBL/GenBank/DDBJ databases">
        <title>Whole genome shotgun sequence of Gordonia amarae NBRC 15530.</title>
        <authorList>
            <person name="Takarada H."/>
            <person name="Hosoyama A."/>
            <person name="Tsuchikane K."/>
            <person name="Katsumata H."/>
            <person name="Yamazaki S."/>
            <person name="Fujita N."/>
        </authorList>
    </citation>
    <scope>NUCLEOTIDE SEQUENCE [LARGE SCALE GENOMIC DNA]</scope>
    <source>
        <strain evidence="2 3">NBRC 15530</strain>
    </source>
</reference>
<evidence type="ECO:0000313" key="2">
    <source>
        <dbReference type="EMBL" id="GAB04625.1"/>
    </source>
</evidence>
<dbReference type="STRING" id="1075090.GOAMR_20_01730"/>
<gene>
    <name evidence="2" type="ORF">GOAMR_20_01730</name>
</gene>
<name>G7GM00_9ACTN</name>